<dbReference type="GO" id="GO:0016887">
    <property type="term" value="F:ATP hydrolysis activity"/>
    <property type="evidence" value="ECO:0007669"/>
    <property type="project" value="InterPro"/>
</dbReference>
<name>F3ZUP8_9BACE</name>
<dbReference type="SMART" id="SM00382">
    <property type="entry name" value="AAA"/>
    <property type="match status" value="1"/>
</dbReference>
<dbReference type="EMBL" id="CM001167">
    <property type="protein sequence ID" value="EGJ71213.1"/>
    <property type="molecule type" value="Genomic_DNA"/>
</dbReference>
<dbReference type="InterPro" id="IPR003439">
    <property type="entry name" value="ABC_transporter-like_ATP-bd"/>
</dbReference>
<dbReference type="Pfam" id="PF00005">
    <property type="entry name" value="ABC_tran"/>
    <property type="match status" value="1"/>
</dbReference>
<dbReference type="InterPro" id="IPR003593">
    <property type="entry name" value="AAA+_ATPase"/>
</dbReference>
<keyword evidence="2" id="KW-0067">ATP-binding</keyword>
<dbReference type="OrthoDB" id="9802264at2"/>
<dbReference type="Proteomes" id="UP000018439">
    <property type="component" value="Chromosome"/>
</dbReference>
<feature type="domain" description="ABC transporter" evidence="3">
    <location>
        <begin position="6"/>
        <end position="231"/>
    </location>
</feature>
<dbReference type="InterPro" id="IPR015854">
    <property type="entry name" value="ABC_transpr_LolD-like"/>
</dbReference>
<gene>
    <name evidence="4" type="ORF">Bcop_1006</name>
</gene>
<proteinExistence type="predicted"/>
<keyword evidence="5" id="KW-1185">Reference proteome</keyword>
<dbReference type="PROSITE" id="PS50893">
    <property type="entry name" value="ABC_TRANSPORTER_2"/>
    <property type="match status" value="1"/>
</dbReference>
<evidence type="ECO:0000313" key="4">
    <source>
        <dbReference type="EMBL" id="EGJ71213.1"/>
    </source>
</evidence>
<evidence type="ECO:0000256" key="1">
    <source>
        <dbReference type="ARBA" id="ARBA00022741"/>
    </source>
</evidence>
<dbReference type="InterPro" id="IPR027417">
    <property type="entry name" value="P-loop_NTPase"/>
</dbReference>
<keyword evidence="4" id="KW-0378">Hydrolase</keyword>
<accession>F3ZUP8</accession>
<dbReference type="EC" id="3.6.3.30" evidence="4"/>
<dbReference type="AlphaFoldDB" id="F3ZUP8"/>
<keyword evidence="1" id="KW-0547">Nucleotide-binding</keyword>
<dbReference type="GO" id="GO:0005524">
    <property type="term" value="F:ATP binding"/>
    <property type="evidence" value="ECO:0007669"/>
    <property type="project" value="UniProtKB-KW"/>
</dbReference>
<dbReference type="GO" id="GO:0005886">
    <property type="term" value="C:plasma membrane"/>
    <property type="evidence" value="ECO:0007669"/>
    <property type="project" value="TreeGrafter"/>
</dbReference>
<dbReference type="PROSITE" id="PS00211">
    <property type="entry name" value="ABC_TRANSPORTER_1"/>
    <property type="match status" value="1"/>
</dbReference>
<evidence type="ECO:0000313" key="5">
    <source>
        <dbReference type="Proteomes" id="UP000018439"/>
    </source>
</evidence>
<evidence type="ECO:0000256" key="2">
    <source>
        <dbReference type="ARBA" id="ARBA00022840"/>
    </source>
</evidence>
<dbReference type="InterPro" id="IPR017871">
    <property type="entry name" value="ABC_transporter-like_CS"/>
</dbReference>
<dbReference type="Gene3D" id="3.40.50.300">
    <property type="entry name" value="P-loop containing nucleotide triphosphate hydrolases"/>
    <property type="match status" value="1"/>
</dbReference>
<dbReference type="GO" id="GO:0022857">
    <property type="term" value="F:transmembrane transporter activity"/>
    <property type="evidence" value="ECO:0007669"/>
    <property type="project" value="TreeGrafter"/>
</dbReference>
<dbReference type="SUPFAM" id="SSF52540">
    <property type="entry name" value="P-loop containing nucleoside triphosphate hydrolases"/>
    <property type="match status" value="1"/>
</dbReference>
<sequence>MEKPLVDYKNVEIRQGNRVILQNVNLSLNSGDLVYLVGEVGSGKSTFLQTLYQEIPIQSGIAEILGYRLNQLREKDLPKLRQKLGIVFQDFKLLPDRTIHANLSFVLEVTGWQKWAAINQRIDEVLEIVDMKGSEDKYPYELSGGEQQRIAIARAILNRPAILLVDEPTGNLDFITGKSIFTLLQHMAKEGTLVIMATHNLYLVREFPGKVFQIKSQTLQNITEKIYVREIKD</sequence>
<dbReference type="PANTHER" id="PTHR24220">
    <property type="entry name" value="IMPORT ATP-BINDING PROTEIN"/>
    <property type="match status" value="1"/>
</dbReference>
<dbReference type="eggNOG" id="COG2884">
    <property type="taxonomic scope" value="Bacteria"/>
</dbReference>
<dbReference type="HOGENOM" id="CLU_000604_1_22_10"/>
<reference evidence="4 5" key="1">
    <citation type="journal article" date="2011" name="Stand. Genomic Sci.">
        <title>Non-contiguous finished genome sequence of Bacteroides coprosuis type strain (PC139).</title>
        <authorList>
            <person name="Land M."/>
            <person name="Held B."/>
            <person name="Gronow S."/>
            <person name="Abt B."/>
            <person name="Lucas S."/>
            <person name="Del Rio T.G."/>
            <person name="Nolan M."/>
            <person name="Tice H."/>
            <person name="Cheng J.F."/>
            <person name="Pitluck S."/>
            <person name="Liolios K."/>
            <person name="Pagani I."/>
            <person name="Ivanova N."/>
            <person name="Mavromatis K."/>
            <person name="Mikhailova N."/>
            <person name="Pati A."/>
            <person name="Tapia R."/>
            <person name="Han C."/>
            <person name="Goodwin L."/>
            <person name="Chen A."/>
            <person name="Palaniappan K."/>
            <person name="Hauser L."/>
            <person name="Brambilla E.M."/>
            <person name="Rohde M."/>
            <person name="Goker M."/>
            <person name="Detter J.C."/>
            <person name="Woyke T."/>
            <person name="Bristow J."/>
            <person name="Eisen J.A."/>
            <person name="Markowitz V."/>
            <person name="Hugenholtz P."/>
            <person name="Kyrpides N.C."/>
            <person name="Klenk H.P."/>
            <person name="Lapidus A."/>
        </authorList>
    </citation>
    <scope>NUCLEOTIDE SEQUENCE</scope>
    <source>
        <strain evidence="4 5">DSM 18011</strain>
    </source>
</reference>
<organism evidence="4 5">
    <name type="scientific">Bacteroides coprosuis DSM 18011</name>
    <dbReference type="NCBI Taxonomy" id="679937"/>
    <lineage>
        <taxon>Bacteria</taxon>
        <taxon>Pseudomonadati</taxon>
        <taxon>Bacteroidota</taxon>
        <taxon>Bacteroidia</taxon>
        <taxon>Bacteroidales</taxon>
        <taxon>Bacteroidaceae</taxon>
        <taxon>Bacteroides</taxon>
    </lineage>
</organism>
<evidence type="ECO:0000259" key="3">
    <source>
        <dbReference type="PROSITE" id="PS50893"/>
    </source>
</evidence>
<protein>
    <submittedName>
        <fullName evidence="4">Fe(3+)-transporting ATPase</fullName>
        <ecNumber evidence="4">3.6.3.30</ecNumber>
    </submittedName>
</protein>
<dbReference type="PANTHER" id="PTHR24220:SF470">
    <property type="entry name" value="CELL DIVISION ATP-BINDING PROTEIN FTSE"/>
    <property type="match status" value="1"/>
</dbReference>
<dbReference type="STRING" id="679937.Bcop_1006"/>